<evidence type="ECO:0000259" key="3">
    <source>
        <dbReference type="PROSITE" id="PS51376"/>
    </source>
</evidence>
<proteinExistence type="predicted"/>
<dbReference type="InterPro" id="IPR052446">
    <property type="entry name" value="B-cell_PI3K-Signaling_Adptrs"/>
</dbReference>
<dbReference type="InterPro" id="IPR041340">
    <property type="entry name" value="PIK3AP1_TIR"/>
</dbReference>
<dbReference type="Proteomes" id="UP000727407">
    <property type="component" value="Unassembled WGS sequence"/>
</dbReference>
<reference evidence="4" key="1">
    <citation type="submission" date="2020-07" db="EMBL/GenBank/DDBJ databases">
        <title>Clarias magur genome sequencing, assembly and annotation.</title>
        <authorList>
            <person name="Kushwaha B."/>
            <person name="Kumar R."/>
            <person name="Das P."/>
            <person name="Joshi C.G."/>
            <person name="Kumar D."/>
            <person name="Nagpure N.S."/>
            <person name="Pandey M."/>
            <person name="Agarwal S."/>
            <person name="Srivastava S."/>
            <person name="Singh M."/>
            <person name="Sahoo L."/>
            <person name="Jayasankar P."/>
            <person name="Meher P.K."/>
            <person name="Koringa P.G."/>
            <person name="Iquebal M.A."/>
            <person name="Das S.P."/>
            <person name="Bit A."/>
            <person name="Patnaik S."/>
            <person name="Patel N."/>
            <person name="Shah T.M."/>
            <person name="Hinsu A."/>
            <person name="Jena J.K."/>
        </authorList>
    </citation>
    <scope>NUCLEOTIDE SEQUENCE</scope>
    <source>
        <strain evidence="4">CIFAMagur01</strain>
        <tissue evidence="4">Testis</tissue>
    </source>
</reference>
<evidence type="ECO:0000256" key="2">
    <source>
        <dbReference type="SAM" id="MobiDB-lite"/>
    </source>
</evidence>
<feature type="domain" description="DBB" evidence="3">
    <location>
        <begin position="170"/>
        <end position="315"/>
    </location>
</feature>
<dbReference type="InterPro" id="IPR035897">
    <property type="entry name" value="Toll_tir_struct_dom_sf"/>
</dbReference>
<dbReference type="AlphaFoldDB" id="A0A8J4XEW8"/>
<dbReference type="GO" id="GO:0042113">
    <property type="term" value="P:B cell activation"/>
    <property type="evidence" value="ECO:0007669"/>
    <property type="project" value="TreeGrafter"/>
</dbReference>
<dbReference type="Gene3D" id="3.40.50.10140">
    <property type="entry name" value="Toll/interleukin-1 receptor homology (TIR) domain"/>
    <property type="match status" value="1"/>
</dbReference>
<keyword evidence="1" id="KW-0597">Phosphoprotein</keyword>
<dbReference type="EMBL" id="QNUK01000025">
    <property type="protein sequence ID" value="KAF5907083.1"/>
    <property type="molecule type" value="Genomic_DNA"/>
</dbReference>
<dbReference type="GO" id="GO:1990782">
    <property type="term" value="F:protein tyrosine kinase binding"/>
    <property type="evidence" value="ECO:0007669"/>
    <property type="project" value="TreeGrafter"/>
</dbReference>
<dbReference type="Gene3D" id="1.25.40.20">
    <property type="entry name" value="Ankyrin repeat-containing domain"/>
    <property type="match status" value="1"/>
</dbReference>
<gene>
    <name evidence="4" type="ORF">DAT39_003157</name>
</gene>
<dbReference type="SMART" id="SM01282">
    <property type="entry name" value="DBB"/>
    <property type="match status" value="1"/>
</dbReference>
<dbReference type="GO" id="GO:0005102">
    <property type="term" value="F:signaling receptor binding"/>
    <property type="evidence" value="ECO:0007669"/>
    <property type="project" value="TreeGrafter"/>
</dbReference>
<dbReference type="InterPro" id="IPR036770">
    <property type="entry name" value="Ankyrin_rpt-contain_sf"/>
</dbReference>
<dbReference type="InterPro" id="IPR017893">
    <property type="entry name" value="DBB_domain"/>
</dbReference>
<protein>
    <submittedName>
        <fullName evidence="4">B-cell scaffold protein with ankyrin repeat</fullName>
    </submittedName>
</protein>
<dbReference type="PANTHER" id="PTHR16267:SF13">
    <property type="entry name" value="B-CELL SCAFFOLD PROTEIN WITH ANKYRIN REPEATS"/>
    <property type="match status" value="1"/>
</dbReference>
<accession>A0A8J4XEW8</accession>
<evidence type="ECO:0000313" key="4">
    <source>
        <dbReference type="EMBL" id="KAF5907083.1"/>
    </source>
</evidence>
<dbReference type="Pfam" id="PF14545">
    <property type="entry name" value="DBB"/>
    <property type="match status" value="1"/>
</dbReference>
<sequence length="685" mass="75710">MSKIGKELLIIFEQEAEQWASYMHSILAKSVPETGICCYNIAMISKRRDDFLELKCYKCKLLILSRAMLEGLCQLRRFFLARVLKPEACVVVLLCGVESLEPLLELIPLRGEECLQISSEQDAQEYHSAVLNIIRRGGQISAGDTKMSQEPKLDRRHSAGPALAKSSFIVLPCHVPCENPGEVFLLLKQAMASKDLEVEFSGSKQKVRVKPVNWNESTLSVTAAEFPAGSVVVTLYCGGVMKGSTHLHYYNTMGEISRLLKQAAEPMNFMCQVHKEHEAQLTKHQAFQLSSSEKLDPILAACVLKKMPTGGFQGLQNDQTLTGVSQSEDIPTLLHFAAQYGLKDLTSVLLQCPGSQQAMRMTNRSGHTPLAIALQNRHSQLHVLLKESLAKSSDDDTNDDTSVYELMGSTVNRRVADSRDQPHTGGARDAKVQAEIDDDPYTLEVDDEEYDSILASSSGSVVMTNRPPAPAPRPESLPGKEEHVPYIVQVFQKKMSQGDTETLYSFPANQTSSQDSCTYDTFMPGPVPGLDELIKLQEQVKKGSLSVDEALERFSDWQRIQKGLDGIQQEKLRQLRASIMNNREDSDDSVYAAPTKECRKGSQQAEGTVYSKPPEAALMAFLHSDAGEESLIPAESRSIPFLLPLNHSLNQSLSLLLLDGSHIVIKTCRRAEHSLYASPSSAARN</sequence>
<feature type="region of interest" description="Disordered" evidence="2">
    <location>
        <begin position="460"/>
        <end position="479"/>
    </location>
</feature>
<comment type="caution">
    <text evidence="4">The sequence shown here is derived from an EMBL/GenBank/DDBJ whole genome shotgun (WGS) entry which is preliminary data.</text>
</comment>
<dbReference type="Pfam" id="PF18567">
    <property type="entry name" value="TIR_3"/>
    <property type="match status" value="1"/>
</dbReference>
<evidence type="ECO:0000256" key="1">
    <source>
        <dbReference type="ARBA" id="ARBA00022553"/>
    </source>
</evidence>
<dbReference type="SUPFAM" id="SSF48403">
    <property type="entry name" value="Ankyrin repeat"/>
    <property type="match status" value="1"/>
</dbReference>
<dbReference type="PROSITE" id="PS51376">
    <property type="entry name" value="DBB"/>
    <property type="match status" value="1"/>
</dbReference>
<keyword evidence="5" id="KW-1185">Reference proteome</keyword>
<evidence type="ECO:0000313" key="5">
    <source>
        <dbReference type="Proteomes" id="UP000727407"/>
    </source>
</evidence>
<organism evidence="4 5">
    <name type="scientific">Clarias magur</name>
    <name type="common">Asian catfish</name>
    <name type="synonym">Macropteronotus magur</name>
    <dbReference type="NCBI Taxonomy" id="1594786"/>
    <lineage>
        <taxon>Eukaryota</taxon>
        <taxon>Metazoa</taxon>
        <taxon>Chordata</taxon>
        <taxon>Craniata</taxon>
        <taxon>Vertebrata</taxon>
        <taxon>Euteleostomi</taxon>
        <taxon>Actinopterygii</taxon>
        <taxon>Neopterygii</taxon>
        <taxon>Teleostei</taxon>
        <taxon>Ostariophysi</taxon>
        <taxon>Siluriformes</taxon>
        <taxon>Clariidae</taxon>
        <taxon>Clarias</taxon>
    </lineage>
</organism>
<dbReference type="OrthoDB" id="8192811at2759"/>
<dbReference type="PANTHER" id="PTHR16267">
    <property type="entry name" value="BANK1/PIK3AP1 FAMILY MEMBER"/>
    <property type="match status" value="1"/>
</dbReference>
<dbReference type="GO" id="GO:0050869">
    <property type="term" value="P:negative regulation of B cell activation"/>
    <property type="evidence" value="ECO:0007669"/>
    <property type="project" value="TreeGrafter"/>
</dbReference>
<name>A0A8J4XEW8_CLAMG</name>
<dbReference type="GO" id="GO:0051898">
    <property type="term" value="P:negative regulation of phosphatidylinositol 3-kinase/protein kinase B signal transduction"/>
    <property type="evidence" value="ECO:0007669"/>
    <property type="project" value="TreeGrafter"/>
</dbReference>